<protein>
    <recommendedName>
        <fullName evidence="5">Calx-beta domain-containing protein</fullName>
    </recommendedName>
</protein>
<comment type="caution">
    <text evidence="6">The sequence shown here is derived from an EMBL/GenBank/DDBJ whole genome shotgun (WGS) entry which is preliminary data.</text>
</comment>
<evidence type="ECO:0000256" key="4">
    <source>
        <dbReference type="SAM" id="SignalP"/>
    </source>
</evidence>
<keyword evidence="2" id="KW-0677">Repeat</keyword>
<evidence type="ECO:0000313" key="7">
    <source>
        <dbReference type="Proteomes" id="UP001174909"/>
    </source>
</evidence>
<reference evidence="6" key="1">
    <citation type="submission" date="2023-03" db="EMBL/GenBank/DDBJ databases">
        <authorList>
            <person name="Steffen K."/>
            <person name="Cardenas P."/>
        </authorList>
    </citation>
    <scope>NUCLEOTIDE SEQUENCE</scope>
</reference>
<feature type="domain" description="Calx-beta" evidence="5">
    <location>
        <begin position="428"/>
        <end position="548"/>
    </location>
</feature>
<dbReference type="InterPro" id="IPR003644">
    <property type="entry name" value="Calx_beta"/>
</dbReference>
<proteinExistence type="predicted"/>
<feature type="non-terminal residue" evidence="6">
    <location>
        <position position="1"/>
    </location>
</feature>
<sequence length="560" mass="61933">MKMLFMSLSHLVLPSCYNEVGSLIGYFSARECCVEMEGSRSYRYGDRSFPCIVHGFVKTIYSVVEGETLDIAFGRNAKGITRFPLLTIEGRITSDGDEDDYQPVSVTLLRRDSRITLSLTAYNDLIALEDGDKVILRHTSGINNYVNLVEQSGEFISHTTKVAIVDKNNRVEIDVAQSVYTVSEDETGKQILTLAIKNDLMVQGPIALRLTAMSLTSPVGDEAERATPRQDFHVETVDIEIPPGAVGTTIISLNDIIINDHTVENRIQRFSLMVEVSEDRVFFDSNNTTKKSVEVAIESDDTVSVSLLLSNVVFYESDESPFNICVIVTIEGTDQNCPVEFQVNYTLSFTKYSYTENGDGETILRDVTVDKCINMTCVDLKAVFNIPNGDEFNTQLCNVSLLPDAETEVPQSGMFRVSTDVVMFEIRDDDYATVGLEEMSYGVNEGDSLNVCARVTSSNISCPISYGFSLMISTAPINAVPGEDYQPLNNKILYFEPCQTKLCINISTIEDGCVVELVKSFTVMLRRDAVDGIKIEPSEASIGIHDSDVAYVRIVGGSRD</sequence>
<evidence type="ECO:0000256" key="1">
    <source>
        <dbReference type="ARBA" id="ARBA00022729"/>
    </source>
</evidence>
<keyword evidence="3" id="KW-0106">Calcium</keyword>
<evidence type="ECO:0000259" key="5">
    <source>
        <dbReference type="Pfam" id="PF03160"/>
    </source>
</evidence>
<dbReference type="EMBL" id="CASHTH010002226">
    <property type="protein sequence ID" value="CAI8026695.1"/>
    <property type="molecule type" value="Genomic_DNA"/>
</dbReference>
<organism evidence="6 7">
    <name type="scientific">Geodia barretti</name>
    <name type="common">Barrett's horny sponge</name>
    <dbReference type="NCBI Taxonomy" id="519541"/>
    <lineage>
        <taxon>Eukaryota</taxon>
        <taxon>Metazoa</taxon>
        <taxon>Porifera</taxon>
        <taxon>Demospongiae</taxon>
        <taxon>Heteroscleromorpha</taxon>
        <taxon>Tetractinellida</taxon>
        <taxon>Astrophorina</taxon>
        <taxon>Geodiidae</taxon>
        <taxon>Geodia</taxon>
    </lineage>
</organism>
<dbReference type="Pfam" id="PF03160">
    <property type="entry name" value="Calx-beta"/>
    <property type="match status" value="1"/>
</dbReference>
<evidence type="ECO:0000256" key="3">
    <source>
        <dbReference type="ARBA" id="ARBA00022837"/>
    </source>
</evidence>
<keyword evidence="7" id="KW-1185">Reference proteome</keyword>
<dbReference type="SUPFAM" id="SSF141072">
    <property type="entry name" value="CalX-like"/>
    <property type="match status" value="1"/>
</dbReference>
<feature type="chain" id="PRO_5041455697" description="Calx-beta domain-containing protein" evidence="4">
    <location>
        <begin position="19"/>
        <end position="560"/>
    </location>
</feature>
<dbReference type="Proteomes" id="UP001174909">
    <property type="component" value="Unassembled WGS sequence"/>
</dbReference>
<dbReference type="GO" id="GO:0007154">
    <property type="term" value="P:cell communication"/>
    <property type="evidence" value="ECO:0007669"/>
    <property type="project" value="InterPro"/>
</dbReference>
<evidence type="ECO:0000256" key="2">
    <source>
        <dbReference type="ARBA" id="ARBA00022737"/>
    </source>
</evidence>
<dbReference type="AlphaFoldDB" id="A0AA35WU06"/>
<evidence type="ECO:0000313" key="6">
    <source>
        <dbReference type="EMBL" id="CAI8026695.1"/>
    </source>
</evidence>
<name>A0AA35WU06_GEOBA</name>
<dbReference type="InterPro" id="IPR038081">
    <property type="entry name" value="CalX-like_sf"/>
</dbReference>
<feature type="signal peptide" evidence="4">
    <location>
        <begin position="1"/>
        <end position="18"/>
    </location>
</feature>
<gene>
    <name evidence="6" type="ORF">GBAR_LOCUS15310</name>
</gene>
<dbReference type="GO" id="GO:0016020">
    <property type="term" value="C:membrane"/>
    <property type="evidence" value="ECO:0007669"/>
    <property type="project" value="InterPro"/>
</dbReference>
<keyword evidence="1 4" id="KW-0732">Signal</keyword>
<dbReference type="Gene3D" id="2.60.40.2030">
    <property type="match status" value="1"/>
</dbReference>
<accession>A0AA35WU06</accession>